<organism evidence="2 3">
    <name type="scientific">Triticum urartu</name>
    <name type="common">Red wild einkorn</name>
    <name type="synonym">Crithodium urartu</name>
    <dbReference type="NCBI Taxonomy" id="4572"/>
    <lineage>
        <taxon>Eukaryota</taxon>
        <taxon>Viridiplantae</taxon>
        <taxon>Streptophyta</taxon>
        <taxon>Embryophyta</taxon>
        <taxon>Tracheophyta</taxon>
        <taxon>Spermatophyta</taxon>
        <taxon>Magnoliopsida</taxon>
        <taxon>Liliopsida</taxon>
        <taxon>Poales</taxon>
        <taxon>Poaceae</taxon>
        <taxon>BOP clade</taxon>
        <taxon>Pooideae</taxon>
        <taxon>Triticodae</taxon>
        <taxon>Triticeae</taxon>
        <taxon>Triticinae</taxon>
        <taxon>Triticum</taxon>
    </lineage>
</organism>
<accession>A0A8R7R6H4</accession>
<evidence type="ECO:0000259" key="1">
    <source>
        <dbReference type="Pfam" id="PF12776"/>
    </source>
</evidence>
<evidence type="ECO:0000313" key="3">
    <source>
        <dbReference type="Proteomes" id="UP000015106"/>
    </source>
</evidence>
<proteinExistence type="predicted"/>
<evidence type="ECO:0000313" key="2">
    <source>
        <dbReference type="EnsemblPlants" id="TuG1812G0700005421.01.T01.cds380107"/>
    </source>
</evidence>
<dbReference type="InterPro" id="IPR024752">
    <property type="entry name" value="Myb/SANT-like_dom"/>
</dbReference>
<protein>
    <recommendedName>
        <fullName evidence="1">Myb/SANT-like domain-containing protein</fullName>
    </recommendedName>
</protein>
<keyword evidence="3" id="KW-1185">Reference proteome</keyword>
<dbReference type="Gramene" id="TuG1812G0700005421.01.T01">
    <property type="protein sequence ID" value="TuG1812G0700005421.01.T01.cds380107"/>
    <property type="gene ID" value="TuG1812G0700005421.01"/>
</dbReference>
<dbReference type="AlphaFoldDB" id="A0A8R7R6H4"/>
<feature type="domain" description="Myb/SANT-like" evidence="1">
    <location>
        <begin position="7"/>
        <end position="56"/>
    </location>
</feature>
<name>A0A8R7R6H4_TRIUA</name>
<sequence length="57" mass="6846">MTEKAVWDDAHLKKLIDIFREEVENGNRPISYLNKKGWKNVLEKWEARTGKKYPKDK</sequence>
<reference evidence="2" key="3">
    <citation type="submission" date="2022-06" db="UniProtKB">
        <authorList>
            <consortium name="EnsemblPlants"/>
        </authorList>
    </citation>
    <scope>IDENTIFICATION</scope>
</reference>
<dbReference type="Pfam" id="PF12776">
    <property type="entry name" value="Myb_DNA-bind_3"/>
    <property type="match status" value="1"/>
</dbReference>
<dbReference type="Proteomes" id="UP000015106">
    <property type="component" value="Chromosome 7"/>
</dbReference>
<dbReference type="EnsemblPlants" id="TuG1812G0700005421.01.T01">
    <property type="protein sequence ID" value="TuG1812G0700005421.01.T01.cds380107"/>
    <property type="gene ID" value="TuG1812G0700005421.01"/>
</dbReference>
<reference evidence="2" key="2">
    <citation type="submission" date="2018-03" db="EMBL/GenBank/DDBJ databases">
        <title>The Triticum urartu genome reveals the dynamic nature of wheat genome evolution.</title>
        <authorList>
            <person name="Ling H."/>
            <person name="Ma B."/>
            <person name="Shi X."/>
            <person name="Liu H."/>
            <person name="Dong L."/>
            <person name="Sun H."/>
            <person name="Cao Y."/>
            <person name="Gao Q."/>
            <person name="Zheng S."/>
            <person name="Li Y."/>
            <person name="Yu Y."/>
            <person name="Du H."/>
            <person name="Qi M."/>
            <person name="Li Y."/>
            <person name="Yu H."/>
            <person name="Cui Y."/>
            <person name="Wang N."/>
            <person name="Chen C."/>
            <person name="Wu H."/>
            <person name="Zhao Y."/>
            <person name="Zhang J."/>
            <person name="Li Y."/>
            <person name="Zhou W."/>
            <person name="Zhang B."/>
            <person name="Hu W."/>
            <person name="Eijk M."/>
            <person name="Tang J."/>
            <person name="Witsenboer H."/>
            <person name="Zhao S."/>
            <person name="Li Z."/>
            <person name="Zhang A."/>
            <person name="Wang D."/>
            <person name="Liang C."/>
        </authorList>
    </citation>
    <scope>NUCLEOTIDE SEQUENCE [LARGE SCALE GENOMIC DNA]</scope>
    <source>
        <strain evidence="2">cv. G1812</strain>
    </source>
</reference>
<reference evidence="3" key="1">
    <citation type="journal article" date="2013" name="Nature">
        <title>Draft genome of the wheat A-genome progenitor Triticum urartu.</title>
        <authorList>
            <person name="Ling H.Q."/>
            <person name="Zhao S."/>
            <person name="Liu D."/>
            <person name="Wang J."/>
            <person name="Sun H."/>
            <person name="Zhang C."/>
            <person name="Fan H."/>
            <person name="Li D."/>
            <person name="Dong L."/>
            <person name="Tao Y."/>
            <person name="Gao C."/>
            <person name="Wu H."/>
            <person name="Li Y."/>
            <person name="Cui Y."/>
            <person name="Guo X."/>
            <person name="Zheng S."/>
            <person name="Wang B."/>
            <person name="Yu K."/>
            <person name="Liang Q."/>
            <person name="Yang W."/>
            <person name="Lou X."/>
            <person name="Chen J."/>
            <person name="Feng M."/>
            <person name="Jian J."/>
            <person name="Zhang X."/>
            <person name="Luo G."/>
            <person name="Jiang Y."/>
            <person name="Liu J."/>
            <person name="Wang Z."/>
            <person name="Sha Y."/>
            <person name="Zhang B."/>
            <person name="Wu H."/>
            <person name="Tang D."/>
            <person name="Shen Q."/>
            <person name="Xue P."/>
            <person name="Zou S."/>
            <person name="Wang X."/>
            <person name="Liu X."/>
            <person name="Wang F."/>
            <person name="Yang Y."/>
            <person name="An X."/>
            <person name="Dong Z."/>
            <person name="Zhang K."/>
            <person name="Zhang X."/>
            <person name="Luo M.C."/>
            <person name="Dvorak J."/>
            <person name="Tong Y."/>
            <person name="Wang J."/>
            <person name="Yang H."/>
            <person name="Li Z."/>
            <person name="Wang D."/>
            <person name="Zhang A."/>
            <person name="Wang J."/>
        </authorList>
    </citation>
    <scope>NUCLEOTIDE SEQUENCE</scope>
    <source>
        <strain evidence="3">cv. G1812</strain>
    </source>
</reference>